<comment type="caution">
    <text evidence="1">The sequence shown here is derived from an EMBL/GenBank/DDBJ whole genome shotgun (WGS) entry which is preliminary data.</text>
</comment>
<evidence type="ECO:0000313" key="2">
    <source>
        <dbReference type="Proteomes" id="UP001231649"/>
    </source>
</evidence>
<gene>
    <name evidence="1" type="ORF">PYW08_003555</name>
</gene>
<name>A0ACC2QT94_9NEOP</name>
<evidence type="ECO:0000313" key="1">
    <source>
        <dbReference type="EMBL" id="KAJ8725372.1"/>
    </source>
</evidence>
<sequence length="67" mass="7313">MPRKAVVIPDDRSIITTIQLCVSDALVKSGAGVLIGTVTSMFFVNRKRWPIIVGFGLAMGFSWANCR</sequence>
<dbReference type="EMBL" id="CM056791">
    <property type="protein sequence ID" value="KAJ8725372.1"/>
    <property type="molecule type" value="Genomic_DNA"/>
</dbReference>
<reference evidence="1" key="1">
    <citation type="submission" date="2023-03" db="EMBL/GenBank/DDBJ databases">
        <title>Chromosome-level genomes of two armyworms, Mythimna separata and Mythimna loreyi, provide insights into the biosynthesis and reception of sex pheromones.</title>
        <authorList>
            <person name="Zhao H."/>
        </authorList>
    </citation>
    <scope>NUCLEOTIDE SEQUENCE</scope>
    <source>
        <strain evidence="1">BeijingLab</strain>
    </source>
</reference>
<protein>
    <submittedName>
        <fullName evidence="1">Uncharacterized protein</fullName>
    </submittedName>
</protein>
<organism evidence="1 2">
    <name type="scientific">Mythimna loreyi</name>
    <dbReference type="NCBI Taxonomy" id="667449"/>
    <lineage>
        <taxon>Eukaryota</taxon>
        <taxon>Metazoa</taxon>
        <taxon>Ecdysozoa</taxon>
        <taxon>Arthropoda</taxon>
        <taxon>Hexapoda</taxon>
        <taxon>Insecta</taxon>
        <taxon>Pterygota</taxon>
        <taxon>Neoptera</taxon>
        <taxon>Endopterygota</taxon>
        <taxon>Lepidoptera</taxon>
        <taxon>Glossata</taxon>
        <taxon>Ditrysia</taxon>
        <taxon>Noctuoidea</taxon>
        <taxon>Noctuidae</taxon>
        <taxon>Noctuinae</taxon>
        <taxon>Hadenini</taxon>
        <taxon>Mythimna</taxon>
    </lineage>
</organism>
<keyword evidence="2" id="KW-1185">Reference proteome</keyword>
<accession>A0ACC2QT94</accession>
<proteinExistence type="predicted"/>
<dbReference type="Proteomes" id="UP001231649">
    <property type="component" value="Chromosome 15"/>
</dbReference>